<keyword evidence="3" id="KW-1185">Reference proteome</keyword>
<reference evidence="2 3" key="1">
    <citation type="journal article" date="2013" name="Nature">
        <title>Insights into bilaterian evolution from three spiralian genomes.</title>
        <authorList>
            <person name="Simakov O."/>
            <person name="Marletaz F."/>
            <person name="Cho S.J."/>
            <person name="Edsinger-Gonzales E."/>
            <person name="Havlak P."/>
            <person name="Hellsten U."/>
            <person name="Kuo D.H."/>
            <person name="Larsson T."/>
            <person name="Lv J."/>
            <person name="Arendt D."/>
            <person name="Savage R."/>
            <person name="Osoegawa K."/>
            <person name="de Jong P."/>
            <person name="Grimwood J."/>
            <person name="Chapman J.A."/>
            <person name="Shapiro H."/>
            <person name="Aerts A."/>
            <person name="Otillar R.P."/>
            <person name="Terry A.Y."/>
            <person name="Boore J.L."/>
            <person name="Grigoriev I.V."/>
            <person name="Lindberg D.R."/>
            <person name="Seaver E.C."/>
            <person name="Weisblat D.A."/>
            <person name="Putnam N.H."/>
            <person name="Rokhsar D.S."/>
        </authorList>
    </citation>
    <scope>NUCLEOTIDE SEQUENCE [LARGE SCALE GENOMIC DNA]</scope>
</reference>
<dbReference type="AlphaFoldDB" id="V4CJ44"/>
<dbReference type="RefSeq" id="XP_009047052.1">
    <property type="nucleotide sequence ID" value="XM_009048804.1"/>
</dbReference>
<dbReference type="GeneID" id="20242033"/>
<feature type="region of interest" description="Disordered" evidence="1">
    <location>
        <begin position="18"/>
        <end position="40"/>
    </location>
</feature>
<accession>V4CJ44</accession>
<proteinExistence type="predicted"/>
<evidence type="ECO:0000313" key="3">
    <source>
        <dbReference type="Proteomes" id="UP000030746"/>
    </source>
</evidence>
<name>V4CJ44_LOTGI</name>
<evidence type="ECO:0000313" key="2">
    <source>
        <dbReference type="EMBL" id="ESP02225.1"/>
    </source>
</evidence>
<sequence length="141" mass="16225">MTDRCFWCFGMPAPVERTSRTTQTIQAPRPRRQQTRPHFQSVRIQAAPPTETTPLKGILKKPNSHVRSRRPHGYQLLLHQVCNCIILQQDPEDKRAAFMDLLANRYPAYADKIYSGTGTQSEIAYPLKLLILNISYFLSHC</sequence>
<dbReference type="KEGG" id="lgi:LOTGIDRAFT_172219"/>
<gene>
    <name evidence="2" type="ORF">LOTGIDRAFT_172219</name>
</gene>
<protein>
    <submittedName>
        <fullName evidence="2">Uncharacterized protein</fullName>
    </submittedName>
</protein>
<dbReference type="Proteomes" id="UP000030746">
    <property type="component" value="Unassembled WGS sequence"/>
</dbReference>
<organism evidence="2 3">
    <name type="scientific">Lottia gigantea</name>
    <name type="common">Giant owl limpet</name>
    <dbReference type="NCBI Taxonomy" id="225164"/>
    <lineage>
        <taxon>Eukaryota</taxon>
        <taxon>Metazoa</taxon>
        <taxon>Spiralia</taxon>
        <taxon>Lophotrochozoa</taxon>
        <taxon>Mollusca</taxon>
        <taxon>Gastropoda</taxon>
        <taxon>Patellogastropoda</taxon>
        <taxon>Lottioidea</taxon>
        <taxon>Lottiidae</taxon>
        <taxon>Lottia</taxon>
    </lineage>
</organism>
<evidence type="ECO:0000256" key="1">
    <source>
        <dbReference type="SAM" id="MobiDB-lite"/>
    </source>
</evidence>
<dbReference type="EMBL" id="KB200314">
    <property type="protein sequence ID" value="ESP02225.1"/>
    <property type="molecule type" value="Genomic_DNA"/>
</dbReference>
<dbReference type="OrthoDB" id="6022652at2759"/>
<dbReference type="CTD" id="20242033"/>
<dbReference type="HOGENOM" id="CLU_1827485_0_0_1"/>